<protein>
    <submittedName>
        <fullName evidence="2">NUMOD4 domain-containing protein</fullName>
    </submittedName>
</protein>
<sequence>MFEMKSHVDFSEEVPKIIQGSKNKTQYCRGKILRSNSFGKFYLITDLKTRKKCIGKVIMKSGLDGMLNNVCFS</sequence>
<accession>A0A0K0FV78</accession>
<organism evidence="1 2">
    <name type="scientific">Strongyloides venezuelensis</name>
    <name type="common">Threadworm</name>
    <dbReference type="NCBI Taxonomy" id="75913"/>
    <lineage>
        <taxon>Eukaryota</taxon>
        <taxon>Metazoa</taxon>
        <taxon>Ecdysozoa</taxon>
        <taxon>Nematoda</taxon>
        <taxon>Chromadorea</taxon>
        <taxon>Rhabditida</taxon>
        <taxon>Tylenchina</taxon>
        <taxon>Panagrolaimomorpha</taxon>
        <taxon>Strongyloidoidea</taxon>
        <taxon>Strongyloididae</taxon>
        <taxon>Strongyloides</taxon>
    </lineage>
</organism>
<evidence type="ECO:0000313" key="1">
    <source>
        <dbReference type="Proteomes" id="UP000035680"/>
    </source>
</evidence>
<dbReference type="WBParaSite" id="SVE_1624300.1">
    <property type="protein sequence ID" value="SVE_1624300.1"/>
    <property type="gene ID" value="SVE_1624300"/>
</dbReference>
<proteinExistence type="predicted"/>
<evidence type="ECO:0000313" key="2">
    <source>
        <dbReference type="WBParaSite" id="SVE_1624300.1"/>
    </source>
</evidence>
<dbReference type="Gene3D" id="3.30.200.20">
    <property type="entry name" value="Phosphorylase Kinase, domain 1"/>
    <property type="match status" value="1"/>
</dbReference>
<dbReference type="AlphaFoldDB" id="A0A0K0FV78"/>
<reference evidence="2" key="2">
    <citation type="submission" date="2015-08" db="UniProtKB">
        <authorList>
            <consortium name="WormBaseParasite"/>
        </authorList>
    </citation>
    <scope>IDENTIFICATION</scope>
</reference>
<keyword evidence="1" id="KW-1185">Reference proteome</keyword>
<dbReference type="Proteomes" id="UP000035680">
    <property type="component" value="Unassembled WGS sequence"/>
</dbReference>
<reference evidence="1" key="1">
    <citation type="submission" date="2014-07" db="EMBL/GenBank/DDBJ databases">
        <authorList>
            <person name="Martin A.A"/>
            <person name="De Silva N."/>
        </authorList>
    </citation>
    <scope>NUCLEOTIDE SEQUENCE</scope>
</reference>
<name>A0A0K0FV78_STRVS</name>